<dbReference type="EMBL" id="MHWM01000029">
    <property type="protein sequence ID" value="OHB08196.1"/>
    <property type="molecule type" value="Genomic_DNA"/>
</dbReference>
<dbReference type="AlphaFoldDB" id="A0A1G2UFI8"/>
<dbReference type="PANTHER" id="PTHR28055:SF1">
    <property type="entry name" value="ALTERED INHERITANCE OF MITOCHONDRIA PROTEIN 41, MITOCHONDRIAL"/>
    <property type="match status" value="1"/>
</dbReference>
<dbReference type="Gene3D" id="1.10.10.410">
    <property type="match status" value="1"/>
</dbReference>
<accession>A0A1G2UFI8</accession>
<dbReference type="InterPro" id="IPR042184">
    <property type="entry name" value="YqeY/Aim41_N"/>
</dbReference>
<dbReference type="InterPro" id="IPR019004">
    <property type="entry name" value="YqeY/Aim41"/>
</dbReference>
<dbReference type="SUPFAM" id="SSF89095">
    <property type="entry name" value="GatB/YqeY motif"/>
    <property type="match status" value="1"/>
</dbReference>
<gene>
    <name evidence="1" type="ORF">A3I86_01880</name>
</gene>
<dbReference type="InterPro" id="IPR023168">
    <property type="entry name" value="GatB_Yqey_C_2"/>
</dbReference>
<dbReference type="PANTHER" id="PTHR28055">
    <property type="entry name" value="ALTERED INHERITANCE OF MITOCHONDRIA PROTEIN 41, MITOCHONDRIAL"/>
    <property type="match status" value="1"/>
</dbReference>
<dbReference type="Pfam" id="PF09424">
    <property type="entry name" value="YqeY"/>
    <property type="match status" value="1"/>
</dbReference>
<protein>
    <recommendedName>
        <fullName evidence="3">Glutamyl-tRNA amidotransferase</fullName>
    </recommendedName>
</protein>
<comment type="caution">
    <text evidence="1">The sequence shown here is derived from an EMBL/GenBank/DDBJ whole genome shotgun (WGS) entry which is preliminary data.</text>
</comment>
<dbReference type="Gene3D" id="1.10.1510.10">
    <property type="entry name" value="Uncharacterised protein YqeY/AIM41 PF09424, N-terminal domain"/>
    <property type="match status" value="1"/>
</dbReference>
<organism evidence="1 2">
    <name type="scientific">Candidatus Zambryskibacteria bacterium RIFCSPLOWO2_02_FULL_39_14</name>
    <dbReference type="NCBI Taxonomy" id="1802769"/>
    <lineage>
        <taxon>Bacteria</taxon>
        <taxon>Candidatus Zambryskiibacteriota</taxon>
    </lineage>
</organism>
<reference evidence="1 2" key="1">
    <citation type="journal article" date="2016" name="Nat. Commun.">
        <title>Thousands of microbial genomes shed light on interconnected biogeochemical processes in an aquifer system.</title>
        <authorList>
            <person name="Anantharaman K."/>
            <person name="Brown C.T."/>
            <person name="Hug L.A."/>
            <person name="Sharon I."/>
            <person name="Castelle C.J."/>
            <person name="Probst A.J."/>
            <person name="Thomas B.C."/>
            <person name="Singh A."/>
            <person name="Wilkins M.J."/>
            <person name="Karaoz U."/>
            <person name="Brodie E.L."/>
            <person name="Williams K.H."/>
            <person name="Hubbard S.S."/>
            <person name="Banfield J.F."/>
        </authorList>
    </citation>
    <scope>NUCLEOTIDE SEQUENCE [LARGE SCALE GENOMIC DNA]</scope>
</reference>
<evidence type="ECO:0000313" key="1">
    <source>
        <dbReference type="EMBL" id="OHB08196.1"/>
    </source>
</evidence>
<dbReference type="Proteomes" id="UP000177096">
    <property type="component" value="Unassembled WGS sequence"/>
</dbReference>
<name>A0A1G2UFI8_9BACT</name>
<dbReference type="GO" id="GO:0016884">
    <property type="term" value="F:carbon-nitrogen ligase activity, with glutamine as amido-N-donor"/>
    <property type="evidence" value="ECO:0007669"/>
    <property type="project" value="InterPro"/>
</dbReference>
<dbReference type="InterPro" id="IPR003789">
    <property type="entry name" value="Asn/Gln_tRNA_amidoTrase-B-like"/>
</dbReference>
<sequence length="152" mass="17184">MSLHQNIKEQVKEALRAKDTMRLNVLRGLLSSFTNEAMSKKRKPDEELSDEEALNVITRAVKQRKDSIEQFEKGGRKDLADTEELELAVLKTYLPQQMSREEVESFVRQKVTEAGSVDTSKKGQFMGMIMKELKGKAEGVVVKDVIDKSLPA</sequence>
<evidence type="ECO:0000313" key="2">
    <source>
        <dbReference type="Proteomes" id="UP000177096"/>
    </source>
</evidence>
<evidence type="ECO:0008006" key="3">
    <source>
        <dbReference type="Google" id="ProtNLM"/>
    </source>
</evidence>
<proteinExistence type="predicted"/>